<dbReference type="Gene3D" id="1.10.357.10">
    <property type="entry name" value="Tetracycline Repressor, domain 2"/>
    <property type="match status" value="1"/>
</dbReference>
<dbReference type="EMBL" id="JBHUEN010000003">
    <property type="protein sequence ID" value="MFD1880226.1"/>
    <property type="molecule type" value="Genomic_DNA"/>
</dbReference>
<dbReference type="Proteomes" id="UP001597213">
    <property type="component" value="Unassembled WGS sequence"/>
</dbReference>
<reference evidence="6" key="1">
    <citation type="journal article" date="2019" name="Int. J. Syst. Evol. Microbiol.">
        <title>The Global Catalogue of Microorganisms (GCM) 10K type strain sequencing project: providing services to taxonomists for standard genome sequencing and annotation.</title>
        <authorList>
            <consortium name="The Broad Institute Genomics Platform"/>
            <consortium name="The Broad Institute Genome Sequencing Center for Infectious Disease"/>
            <person name="Wu L."/>
            <person name="Ma J."/>
        </authorList>
    </citation>
    <scope>NUCLEOTIDE SEQUENCE [LARGE SCALE GENOMIC DNA]</scope>
    <source>
        <strain evidence="6">CCUG 56029</strain>
    </source>
</reference>
<protein>
    <submittedName>
        <fullName evidence="5">TetR/AcrR family transcriptional regulator</fullName>
    </submittedName>
</protein>
<dbReference type="InterPro" id="IPR036271">
    <property type="entry name" value="Tet_transcr_reg_TetR-rel_C_sf"/>
</dbReference>
<dbReference type="InterPro" id="IPR009057">
    <property type="entry name" value="Homeodomain-like_sf"/>
</dbReference>
<evidence type="ECO:0000313" key="6">
    <source>
        <dbReference type="Proteomes" id="UP001597213"/>
    </source>
</evidence>
<proteinExistence type="predicted"/>
<feature type="DNA-binding region" description="H-T-H motif" evidence="2">
    <location>
        <begin position="49"/>
        <end position="68"/>
    </location>
</feature>
<dbReference type="InterPro" id="IPR050109">
    <property type="entry name" value="HTH-type_TetR-like_transc_reg"/>
</dbReference>
<evidence type="ECO:0000256" key="3">
    <source>
        <dbReference type="SAM" id="MobiDB-lite"/>
    </source>
</evidence>
<sequence>MSDATQTNPKPAAKTKATGQRSRDAEATRTRILDAAKKEFAKNGLGGARVDVIADKARANKRMIYHYFGSKDELFQTVLENAYLSIRTAEQKLELNHLPPKEALARLVRFTWEYYLKNPEFITLVNSENLHRARHLKKSEVVRTYNRQFLSMVGTILDRGVAEGDFRPGVDPAQLNITIAAINYYYLTNRYTGAIVYERDLMTREALEERLQFNIDTILRLVAA</sequence>
<dbReference type="PRINTS" id="PR00455">
    <property type="entry name" value="HTHTETR"/>
</dbReference>
<dbReference type="PROSITE" id="PS50977">
    <property type="entry name" value="HTH_TETR_2"/>
    <property type="match status" value="1"/>
</dbReference>
<keyword evidence="6" id="KW-1185">Reference proteome</keyword>
<feature type="domain" description="HTH tetR-type" evidence="4">
    <location>
        <begin position="26"/>
        <end position="86"/>
    </location>
</feature>
<evidence type="ECO:0000256" key="2">
    <source>
        <dbReference type="PROSITE-ProRule" id="PRU00335"/>
    </source>
</evidence>
<dbReference type="InterPro" id="IPR001647">
    <property type="entry name" value="HTH_TetR"/>
</dbReference>
<accession>A0ABW4R1X3</accession>
<dbReference type="RefSeq" id="WP_379139362.1">
    <property type="nucleotide sequence ID" value="NZ_JBHUEN010000003.1"/>
</dbReference>
<evidence type="ECO:0000256" key="1">
    <source>
        <dbReference type="ARBA" id="ARBA00023125"/>
    </source>
</evidence>
<dbReference type="Pfam" id="PF17938">
    <property type="entry name" value="TetR_C_29"/>
    <property type="match status" value="1"/>
</dbReference>
<keyword evidence="1 2" id="KW-0238">DNA-binding</keyword>
<evidence type="ECO:0000259" key="4">
    <source>
        <dbReference type="PROSITE" id="PS50977"/>
    </source>
</evidence>
<dbReference type="Pfam" id="PF00440">
    <property type="entry name" value="TetR_N"/>
    <property type="match status" value="1"/>
</dbReference>
<dbReference type="PANTHER" id="PTHR30328">
    <property type="entry name" value="TRANSCRIPTIONAL REPRESSOR"/>
    <property type="match status" value="1"/>
</dbReference>
<gene>
    <name evidence="5" type="ORF">ACFSCT_00665</name>
</gene>
<name>A0ABW4R1X3_9RHOB</name>
<feature type="region of interest" description="Disordered" evidence="3">
    <location>
        <begin position="1"/>
        <end position="27"/>
    </location>
</feature>
<evidence type="ECO:0000313" key="5">
    <source>
        <dbReference type="EMBL" id="MFD1880226.1"/>
    </source>
</evidence>
<comment type="caution">
    <text evidence="5">The sequence shown here is derived from an EMBL/GenBank/DDBJ whole genome shotgun (WGS) entry which is preliminary data.</text>
</comment>
<dbReference type="InterPro" id="IPR041474">
    <property type="entry name" value="NicS_C"/>
</dbReference>
<dbReference type="SUPFAM" id="SSF48498">
    <property type="entry name" value="Tetracyclin repressor-like, C-terminal domain"/>
    <property type="match status" value="1"/>
</dbReference>
<organism evidence="5 6">
    <name type="scientific">Paracoccus pacificus</name>
    <dbReference type="NCBI Taxonomy" id="1463598"/>
    <lineage>
        <taxon>Bacteria</taxon>
        <taxon>Pseudomonadati</taxon>
        <taxon>Pseudomonadota</taxon>
        <taxon>Alphaproteobacteria</taxon>
        <taxon>Rhodobacterales</taxon>
        <taxon>Paracoccaceae</taxon>
        <taxon>Paracoccus</taxon>
    </lineage>
</organism>
<dbReference type="SUPFAM" id="SSF46689">
    <property type="entry name" value="Homeodomain-like"/>
    <property type="match status" value="1"/>
</dbReference>
<dbReference type="PANTHER" id="PTHR30328:SF54">
    <property type="entry name" value="HTH-TYPE TRANSCRIPTIONAL REPRESSOR SCO4008"/>
    <property type="match status" value="1"/>
</dbReference>